<organism evidence="3">
    <name type="scientific">uncultured soil bacterium</name>
    <dbReference type="NCBI Taxonomy" id="164851"/>
    <lineage>
        <taxon>Bacteria</taxon>
        <taxon>environmental samples</taxon>
    </lineage>
</organism>
<name>E2D2Q4_9BACT</name>
<dbReference type="InterPro" id="IPR036412">
    <property type="entry name" value="HAD-like_sf"/>
</dbReference>
<protein>
    <recommendedName>
        <fullName evidence="4">Acid phosphatase</fullName>
    </recommendedName>
</protein>
<dbReference type="PANTHER" id="PTHR31284:SF10">
    <property type="entry name" value="ACID PHOSPHATASE-LIKE PROTEIN"/>
    <property type="match status" value="1"/>
</dbReference>
<reference evidence="3" key="1">
    <citation type="journal article" date="2010" name="Biopolymers">
        <title>Cloning large natural product gene clusters from the environment: piecing environmental DNA gene clusters back together with TAR.</title>
        <authorList>
            <person name="Kim J.H."/>
            <person name="Feng Z."/>
            <person name="Bauer J.D."/>
            <person name="Kallifidas D."/>
            <person name="Calle P.Y."/>
            <person name="Brady S.F."/>
        </authorList>
    </citation>
    <scope>NUCLEOTIDE SEQUENCE</scope>
</reference>
<dbReference type="PROSITE" id="PS51257">
    <property type="entry name" value="PROKAR_LIPOPROTEIN"/>
    <property type="match status" value="1"/>
</dbReference>
<evidence type="ECO:0000256" key="2">
    <source>
        <dbReference type="SAM" id="SignalP"/>
    </source>
</evidence>
<dbReference type="AlphaFoldDB" id="E2D2Q4"/>
<dbReference type="Gene3D" id="3.40.50.1000">
    <property type="entry name" value="HAD superfamily/HAD-like"/>
    <property type="match status" value="1"/>
</dbReference>
<proteinExistence type="predicted"/>
<evidence type="ECO:0008006" key="4">
    <source>
        <dbReference type="Google" id="ProtNLM"/>
    </source>
</evidence>
<dbReference type="InterPro" id="IPR005519">
    <property type="entry name" value="Acid_phosphat_B-like"/>
</dbReference>
<feature type="chain" id="PRO_5003158402" description="Acid phosphatase" evidence="2">
    <location>
        <begin position="32"/>
        <end position="206"/>
    </location>
</feature>
<sequence>MTDMKTLLRYAVASAAAATACVLAVPTAAHAVSPTGAAAQVAPLALPPYETWIADVEAVAATASDYLEGRLPDASVRPAIVLDIDNTALQTQYRPGLVSPATGAVLDIAKQASADGAAVFFVTARPEILGWQSEANLRGVGYPFSGIYLRPWFNTQPDAELKTDAREDIEGKGYTIVANIGNNTSDLSGGHAERTFKLPDYDGQLA</sequence>
<feature type="signal peptide" evidence="2">
    <location>
        <begin position="1"/>
        <end position="31"/>
    </location>
</feature>
<dbReference type="SUPFAM" id="SSF56784">
    <property type="entry name" value="HAD-like"/>
    <property type="match status" value="1"/>
</dbReference>
<accession>E2D2Q4</accession>
<dbReference type="InterPro" id="IPR023214">
    <property type="entry name" value="HAD_sf"/>
</dbReference>
<dbReference type="EMBL" id="GQ475284">
    <property type="protein sequence ID" value="ADK54918.1"/>
    <property type="molecule type" value="Genomic_DNA"/>
</dbReference>
<dbReference type="PANTHER" id="PTHR31284">
    <property type="entry name" value="ACID PHOSPHATASE-LIKE PROTEIN"/>
    <property type="match status" value="1"/>
</dbReference>
<evidence type="ECO:0000256" key="1">
    <source>
        <dbReference type="ARBA" id="ARBA00022729"/>
    </source>
</evidence>
<keyword evidence="1 2" id="KW-0732">Signal</keyword>
<evidence type="ECO:0000313" key="3">
    <source>
        <dbReference type="EMBL" id="ADK54918.1"/>
    </source>
</evidence>
<dbReference type="Pfam" id="PF03767">
    <property type="entry name" value="Acid_phosphat_B"/>
    <property type="match status" value="1"/>
</dbReference>